<comment type="caution">
    <text evidence="2">The sequence shown here is derived from an EMBL/GenBank/DDBJ whole genome shotgun (WGS) entry which is preliminary data.</text>
</comment>
<dbReference type="Pfam" id="PF07802">
    <property type="entry name" value="GCK"/>
    <property type="match status" value="1"/>
</dbReference>
<sequence>MLNVFSSFFFRKGREIESDDVIGIRSSASAGGGGGGDSTNSSKLAAAETEIPEGYGFVEWFERFNEEGPCRDAYIKNEKCSQEAIKAGESVEIKCFEINKIFESCLLDHPHYYDTLLSKRLKQYCKKMNYPFPQDEDHS</sequence>
<evidence type="ECO:0000313" key="2">
    <source>
        <dbReference type="EMBL" id="KAK7291354.1"/>
    </source>
</evidence>
<dbReference type="PANTHER" id="PTHR34357">
    <property type="entry name" value="F7A19.14 PROTEIN-RELATED"/>
    <property type="match status" value="1"/>
</dbReference>
<evidence type="ECO:0000313" key="3">
    <source>
        <dbReference type="Proteomes" id="UP001372338"/>
    </source>
</evidence>
<feature type="domain" description="GCK" evidence="1">
    <location>
        <begin position="58"/>
        <end position="128"/>
    </location>
</feature>
<keyword evidence="3" id="KW-1185">Reference proteome</keyword>
<dbReference type="PANTHER" id="PTHR34357:SF4">
    <property type="entry name" value="GCK DOMAIN-CONTAINING PROTEIN"/>
    <property type="match status" value="1"/>
</dbReference>
<accession>A0AAN9J5T5</accession>
<dbReference type="AlphaFoldDB" id="A0AAN9J5T5"/>
<reference evidence="2 3" key="1">
    <citation type="submission" date="2024-01" db="EMBL/GenBank/DDBJ databases">
        <title>The genomes of 5 underutilized Papilionoideae crops provide insights into root nodulation and disease resistanc.</title>
        <authorList>
            <person name="Yuan L."/>
        </authorList>
    </citation>
    <scope>NUCLEOTIDE SEQUENCE [LARGE SCALE GENOMIC DNA]</scope>
    <source>
        <strain evidence="2">ZHUSHIDOU_FW_LH</strain>
        <tissue evidence="2">Leaf</tissue>
    </source>
</reference>
<dbReference type="EMBL" id="JAYWIO010000001">
    <property type="protein sequence ID" value="KAK7291354.1"/>
    <property type="molecule type" value="Genomic_DNA"/>
</dbReference>
<dbReference type="Proteomes" id="UP001372338">
    <property type="component" value="Unassembled WGS sequence"/>
</dbReference>
<dbReference type="InterPro" id="IPR012891">
    <property type="entry name" value="GCK_dom"/>
</dbReference>
<dbReference type="SMART" id="SM01227">
    <property type="entry name" value="GCK"/>
    <property type="match status" value="1"/>
</dbReference>
<gene>
    <name evidence="2" type="ORF">RIF29_06427</name>
</gene>
<organism evidence="2 3">
    <name type="scientific">Crotalaria pallida</name>
    <name type="common">Smooth rattlebox</name>
    <name type="synonym">Crotalaria striata</name>
    <dbReference type="NCBI Taxonomy" id="3830"/>
    <lineage>
        <taxon>Eukaryota</taxon>
        <taxon>Viridiplantae</taxon>
        <taxon>Streptophyta</taxon>
        <taxon>Embryophyta</taxon>
        <taxon>Tracheophyta</taxon>
        <taxon>Spermatophyta</taxon>
        <taxon>Magnoliopsida</taxon>
        <taxon>eudicotyledons</taxon>
        <taxon>Gunneridae</taxon>
        <taxon>Pentapetalae</taxon>
        <taxon>rosids</taxon>
        <taxon>fabids</taxon>
        <taxon>Fabales</taxon>
        <taxon>Fabaceae</taxon>
        <taxon>Papilionoideae</taxon>
        <taxon>50 kb inversion clade</taxon>
        <taxon>genistoids sensu lato</taxon>
        <taxon>core genistoids</taxon>
        <taxon>Crotalarieae</taxon>
        <taxon>Crotalaria</taxon>
    </lineage>
</organism>
<protein>
    <recommendedName>
        <fullName evidence="1">GCK domain-containing protein</fullName>
    </recommendedName>
</protein>
<evidence type="ECO:0000259" key="1">
    <source>
        <dbReference type="SMART" id="SM01227"/>
    </source>
</evidence>
<name>A0AAN9J5T5_CROPI</name>
<proteinExistence type="predicted"/>